<dbReference type="KEGG" id="sper:EW093_10175"/>
<name>A0A5C1QDK3_9SPIO</name>
<keyword evidence="2" id="KW-1185">Reference proteome</keyword>
<organism evidence="1 2">
    <name type="scientific">Thiospirochaeta perfilievii</name>
    <dbReference type="NCBI Taxonomy" id="252967"/>
    <lineage>
        <taxon>Bacteria</taxon>
        <taxon>Pseudomonadati</taxon>
        <taxon>Spirochaetota</taxon>
        <taxon>Spirochaetia</taxon>
        <taxon>Spirochaetales</taxon>
        <taxon>Spirochaetaceae</taxon>
        <taxon>Thiospirochaeta</taxon>
    </lineage>
</organism>
<dbReference type="EMBL" id="CP035807">
    <property type="protein sequence ID" value="QEN05059.1"/>
    <property type="molecule type" value="Genomic_DNA"/>
</dbReference>
<evidence type="ECO:0000313" key="2">
    <source>
        <dbReference type="Proteomes" id="UP000323824"/>
    </source>
</evidence>
<dbReference type="Proteomes" id="UP000323824">
    <property type="component" value="Chromosome"/>
</dbReference>
<sequence length="284" mass="33295">MSNSIKAFMFSITVGILAIGAAYSVSILNRSIDKSIDKLEILNSSIDNVKEVIDYLNKNLDVYKKIETIINNQVTIEFVDLSSKIDLNFVDFTIFKNRQFNKLLKQGFSWVDLEEYRNSVGFTTDMETYRDFFKDDIELETLFTTYSLPNINSMSDTMLELLYFQLSDNKSKANSLKLYIQNRRKSKKPIDSREFKRVISIYGDVLLNRVTIQPFWNELYLDKSLLEAVKSLSKESQKHYLGNKTTFWGVTILDKKQSFKTTLILRWIESENKYRLISIYRELV</sequence>
<dbReference type="AlphaFoldDB" id="A0A5C1QDK3"/>
<evidence type="ECO:0000313" key="1">
    <source>
        <dbReference type="EMBL" id="QEN05059.1"/>
    </source>
</evidence>
<reference evidence="1 2" key="1">
    <citation type="submission" date="2019-02" db="EMBL/GenBank/DDBJ databases">
        <authorList>
            <person name="Fomenkov A."/>
            <person name="Dubinina G."/>
            <person name="Grabovich M."/>
            <person name="Vincze T."/>
            <person name="Roberts R.J."/>
        </authorList>
    </citation>
    <scope>NUCLEOTIDE SEQUENCE [LARGE SCALE GENOMIC DNA]</scope>
    <source>
        <strain evidence="1 2">P</strain>
    </source>
</reference>
<reference evidence="1 2" key="2">
    <citation type="submission" date="2019-09" db="EMBL/GenBank/DDBJ databases">
        <title>Complete Genome Sequence and Methylome Analysis of free living Spirochaetas.</title>
        <authorList>
            <person name="Leshcheva N."/>
            <person name="Mikheeva N."/>
        </authorList>
    </citation>
    <scope>NUCLEOTIDE SEQUENCE [LARGE SCALE GENOMIC DNA]</scope>
    <source>
        <strain evidence="1 2">P</strain>
    </source>
</reference>
<accession>A0A5C1QDK3</accession>
<proteinExistence type="predicted"/>
<evidence type="ECO:0008006" key="3">
    <source>
        <dbReference type="Google" id="ProtNLM"/>
    </source>
</evidence>
<dbReference type="RefSeq" id="WP_149568300.1">
    <property type="nucleotide sequence ID" value="NZ_CP035807.1"/>
</dbReference>
<gene>
    <name evidence="1" type="ORF">EW093_10175</name>
</gene>
<protein>
    <recommendedName>
        <fullName evidence="3">General secretion pathway protein GspK</fullName>
    </recommendedName>
</protein>